<proteinExistence type="predicted"/>
<dbReference type="PANTHER" id="PTHR21576">
    <property type="entry name" value="UNCHARACTERIZED NODULIN-LIKE PROTEIN"/>
    <property type="match status" value="1"/>
</dbReference>
<comment type="caution">
    <text evidence="9">The sequence shown here is derived from an EMBL/GenBank/DDBJ whole genome shotgun (WGS) entry which is preliminary data.</text>
</comment>
<feature type="signal peptide" evidence="6">
    <location>
        <begin position="1"/>
        <end position="17"/>
    </location>
</feature>
<organism evidence="9 10">
    <name type="scientific">Rhynchospora pubera</name>
    <dbReference type="NCBI Taxonomy" id="906938"/>
    <lineage>
        <taxon>Eukaryota</taxon>
        <taxon>Viridiplantae</taxon>
        <taxon>Streptophyta</taxon>
        <taxon>Embryophyta</taxon>
        <taxon>Tracheophyta</taxon>
        <taxon>Spermatophyta</taxon>
        <taxon>Magnoliopsida</taxon>
        <taxon>Liliopsida</taxon>
        <taxon>Poales</taxon>
        <taxon>Cyperaceae</taxon>
        <taxon>Cyperoideae</taxon>
        <taxon>Rhynchosporeae</taxon>
        <taxon>Rhynchospora</taxon>
    </lineage>
</organism>
<feature type="domain" description="Nodulin-like" evidence="7">
    <location>
        <begin position="7"/>
        <end position="247"/>
    </location>
</feature>
<evidence type="ECO:0000256" key="5">
    <source>
        <dbReference type="SAM" id="Phobius"/>
    </source>
</evidence>
<feature type="transmembrane region" description="Helical" evidence="5">
    <location>
        <begin position="169"/>
        <end position="190"/>
    </location>
</feature>
<feature type="domain" description="NFD4 C-terminal" evidence="8">
    <location>
        <begin position="306"/>
        <end position="377"/>
    </location>
</feature>
<feature type="transmembrane region" description="Helical" evidence="5">
    <location>
        <begin position="104"/>
        <end position="129"/>
    </location>
</feature>
<evidence type="ECO:0000256" key="6">
    <source>
        <dbReference type="SAM" id="SignalP"/>
    </source>
</evidence>
<dbReference type="GO" id="GO:0016020">
    <property type="term" value="C:membrane"/>
    <property type="evidence" value="ECO:0007669"/>
    <property type="project" value="UniProtKB-SubCell"/>
</dbReference>
<feature type="transmembrane region" description="Helical" evidence="5">
    <location>
        <begin position="357"/>
        <end position="378"/>
    </location>
</feature>
<comment type="subcellular location">
    <subcellularLocation>
        <location evidence="1">Membrane</location>
        <topology evidence="1">Multi-pass membrane protein</topology>
    </subcellularLocation>
</comment>
<dbReference type="Pfam" id="PF23262">
    <property type="entry name" value="NFD4_C"/>
    <property type="match status" value="1"/>
</dbReference>
<protein>
    <submittedName>
        <fullName evidence="9">Major facilitator superfamily protein</fullName>
    </submittedName>
</protein>
<evidence type="ECO:0000256" key="1">
    <source>
        <dbReference type="ARBA" id="ARBA00004141"/>
    </source>
</evidence>
<keyword evidence="4 5" id="KW-0472">Membrane</keyword>
<evidence type="ECO:0000256" key="4">
    <source>
        <dbReference type="ARBA" id="ARBA00023136"/>
    </source>
</evidence>
<dbReference type="PANTHER" id="PTHR21576:SF11">
    <property type="entry name" value="MAJOR FACILITATOR SUPERFAMILY PROTEIN"/>
    <property type="match status" value="1"/>
</dbReference>
<name>A0AAV8EVH4_9POAL</name>
<evidence type="ECO:0000259" key="7">
    <source>
        <dbReference type="Pfam" id="PF06813"/>
    </source>
</evidence>
<evidence type="ECO:0000259" key="8">
    <source>
        <dbReference type="Pfam" id="PF23262"/>
    </source>
</evidence>
<reference evidence="9" key="1">
    <citation type="submission" date="2022-08" db="EMBL/GenBank/DDBJ databases">
        <authorList>
            <person name="Marques A."/>
        </authorList>
    </citation>
    <scope>NUCLEOTIDE SEQUENCE</scope>
    <source>
        <strain evidence="9">RhyPub2mFocal</strain>
        <tissue evidence="9">Leaves</tissue>
    </source>
</reference>
<accession>A0AAV8EVH4</accession>
<feature type="transmembrane region" description="Helical" evidence="5">
    <location>
        <begin position="230"/>
        <end position="249"/>
    </location>
</feature>
<dbReference type="InterPro" id="IPR056555">
    <property type="entry name" value="NFD4_C"/>
</dbReference>
<gene>
    <name evidence="9" type="ORF">LUZ62_066585</name>
</gene>
<dbReference type="Proteomes" id="UP001140206">
    <property type="component" value="Chromosome 3"/>
</dbReference>
<keyword evidence="3 5" id="KW-1133">Transmembrane helix</keyword>
<dbReference type="EMBL" id="JAMFTS010000003">
    <property type="protein sequence ID" value="KAJ4782328.1"/>
    <property type="molecule type" value="Genomic_DNA"/>
</dbReference>
<dbReference type="SUPFAM" id="SSF103473">
    <property type="entry name" value="MFS general substrate transporter"/>
    <property type="match status" value="2"/>
</dbReference>
<keyword evidence="2 5" id="KW-0812">Transmembrane</keyword>
<feature type="transmembrane region" description="Helical" evidence="5">
    <location>
        <begin position="69"/>
        <end position="92"/>
    </location>
</feature>
<evidence type="ECO:0000313" key="9">
    <source>
        <dbReference type="EMBL" id="KAJ4782328.1"/>
    </source>
</evidence>
<evidence type="ECO:0000256" key="3">
    <source>
        <dbReference type="ARBA" id="ARBA00022989"/>
    </source>
</evidence>
<feature type="transmembrane region" description="Helical" evidence="5">
    <location>
        <begin position="319"/>
        <end position="337"/>
    </location>
</feature>
<feature type="transmembrane region" description="Helical" evidence="5">
    <location>
        <begin position="202"/>
        <end position="224"/>
    </location>
</feature>
<dbReference type="AlphaFoldDB" id="A0AAV8EVH4"/>
<evidence type="ECO:0000256" key="2">
    <source>
        <dbReference type="ARBA" id="ARBA00022692"/>
    </source>
</evidence>
<evidence type="ECO:0000313" key="10">
    <source>
        <dbReference type="Proteomes" id="UP001140206"/>
    </source>
</evidence>
<sequence length="379" mass="42634">MSSSFLHWLSLVGTIWLQAINGPNSDFPIYSSQLKDVKHISQIQLNFLAFASDFGKLFGWLSGVAANHLPLWLVAVIGAVFSLSGYIVQYLFLENSKLECWHLFILTFLAGNGICWINTVCYLICIGNFSSDSRVAVGISTSYQGLSAKVYNVIANGVFTKTKPKAKSYLLLNAIVPMIVTIFVTPFLRVRKATKERTNSAFLFMFVITLVTGMCAVFMSIRGFSSKKRMIILGVLLVSLLLIPVGIILREIMRKILRDKKENWIHDLRIEDVESVIETKEEREDEVVVPISIPVSVQFVEQRESEEVGAMKMLKKGDFWLYFMSYMFSGTLGLVFLNNLGQIAESRGLSETSTLVSLSSSFGFFGRIISSFLDYFFIK</sequence>
<keyword evidence="6" id="KW-0732">Signal</keyword>
<keyword evidence="10" id="KW-1185">Reference proteome</keyword>
<dbReference type="Pfam" id="PF06813">
    <property type="entry name" value="Nodulin-like"/>
    <property type="match status" value="1"/>
</dbReference>
<feature type="chain" id="PRO_5043832478" evidence="6">
    <location>
        <begin position="18"/>
        <end position="379"/>
    </location>
</feature>
<dbReference type="InterPro" id="IPR010658">
    <property type="entry name" value="Nodulin-like"/>
</dbReference>
<dbReference type="InterPro" id="IPR036259">
    <property type="entry name" value="MFS_trans_sf"/>
</dbReference>